<reference evidence="18" key="1">
    <citation type="submission" date="2023-04" db="EMBL/GenBank/DDBJ databases">
        <title>Candida boidinii NBRC 10035.</title>
        <authorList>
            <person name="Ichikawa N."/>
            <person name="Sato H."/>
            <person name="Tonouchi N."/>
        </authorList>
    </citation>
    <scope>NUCLEOTIDE SEQUENCE</scope>
    <source>
        <strain evidence="18">NBRC 10035</strain>
    </source>
</reference>
<dbReference type="AlphaFoldDB" id="A0A9W6SZ00"/>
<dbReference type="Gene3D" id="3.40.720.10">
    <property type="entry name" value="Alkaline Phosphatase, subunit A"/>
    <property type="match status" value="1"/>
</dbReference>
<evidence type="ECO:0000256" key="8">
    <source>
        <dbReference type="ARBA" id="ARBA00022833"/>
    </source>
</evidence>
<evidence type="ECO:0000256" key="5">
    <source>
        <dbReference type="ARBA" id="ARBA00022692"/>
    </source>
</evidence>
<keyword evidence="9 13" id="KW-0460">Magnesium</keyword>
<evidence type="ECO:0000256" key="6">
    <source>
        <dbReference type="ARBA" id="ARBA00022723"/>
    </source>
</evidence>
<comment type="cofactor">
    <cofactor evidence="13">
        <name>Zn(2+)</name>
        <dbReference type="ChEBI" id="CHEBI:29105"/>
    </cofactor>
    <text evidence="13">Binds 2 Zn(2+) ions.</text>
</comment>
<feature type="binding site" evidence="13">
    <location>
        <position position="415"/>
    </location>
    <ligand>
        <name>Zn(2+)</name>
        <dbReference type="ChEBI" id="CHEBI:29105"/>
        <label>2</label>
    </ligand>
</feature>
<feature type="binding site" evidence="13">
    <location>
        <position position="371"/>
    </location>
    <ligand>
        <name>Zn(2+)</name>
        <dbReference type="ChEBI" id="CHEBI:29105"/>
        <label>2</label>
    </ligand>
</feature>
<evidence type="ECO:0000256" key="7">
    <source>
        <dbReference type="ARBA" id="ARBA00022801"/>
    </source>
</evidence>
<feature type="binding site" evidence="13">
    <location>
        <position position="524"/>
    </location>
    <ligand>
        <name>Zn(2+)</name>
        <dbReference type="ChEBI" id="CHEBI:29105"/>
        <label>2</label>
    </ligand>
</feature>
<evidence type="ECO:0000256" key="14">
    <source>
        <dbReference type="RuleBase" id="RU003946"/>
    </source>
</evidence>
<feature type="region of interest" description="Disordered" evidence="16">
    <location>
        <begin position="46"/>
        <end position="71"/>
    </location>
</feature>
<dbReference type="GO" id="GO:0019637">
    <property type="term" value="P:organophosphate metabolic process"/>
    <property type="evidence" value="ECO:0007669"/>
    <property type="project" value="UniProtKB-ARBA"/>
</dbReference>
<proteinExistence type="inferred from homology"/>
<feature type="binding site" evidence="13">
    <location>
        <position position="222"/>
    </location>
    <ligand>
        <name>Mg(2+)</name>
        <dbReference type="ChEBI" id="CHEBI:18420"/>
    </ligand>
</feature>
<feature type="binding site" evidence="13">
    <location>
        <position position="375"/>
    </location>
    <ligand>
        <name>Zn(2+)</name>
        <dbReference type="ChEBI" id="CHEBI:29105"/>
        <label>2</label>
    </ligand>
</feature>
<protein>
    <recommendedName>
        <fullName evidence="3 15">Alkaline phosphatase</fullName>
        <ecNumber evidence="3 15">3.1.3.1</ecNumber>
    </recommendedName>
</protein>
<feature type="binding site" evidence="13">
    <location>
        <position position="414"/>
    </location>
    <ligand>
        <name>Zn(2+)</name>
        <dbReference type="ChEBI" id="CHEBI:29105"/>
        <label>2</label>
    </ligand>
</feature>
<dbReference type="Pfam" id="PF00245">
    <property type="entry name" value="Alk_phosphatase"/>
    <property type="match status" value="1"/>
</dbReference>
<dbReference type="PANTHER" id="PTHR11596:SF5">
    <property type="entry name" value="ALKALINE PHOSPHATASE"/>
    <property type="match status" value="1"/>
</dbReference>
<evidence type="ECO:0000256" key="1">
    <source>
        <dbReference type="ARBA" id="ARBA00004167"/>
    </source>
</evidence>
<evidence type="ECO:0000256" key="9">
    <source>
        <dbReference type="ARBA" id="ARBA00022842"/>
    </source>
</evidence>
<feature type="binding site" evidence="13">
    <location>
        <position position="366"/>
    </location>
    <ligand>
        <name>Mg(2+)</name>
        <dbReference type="ChEBI" id="CHEBI:18420"/>
    </ligand>
</feature>
<feature type="active site" description="Phosphoserine intermediate" evidence="12">
    <location>
        <position position="171"/>
    </location>
</feature>
<evidence type="ECO:0000313" key="18">
    <source>
        <dbReference type="EMBL" id="GME69673.1"/>
    </source>
</evidence>
<gene>
    <name evidence="18" type="ORF">Cboi02_000248600</name>
</gene>
<evidence type="ECO:0000256" key="2">
    <source>
        <dbReference type="ARBA" id="ARBA00005984"/>
    </source>
</evidence>
<keyword evidence="6 13" id="KW-0479">Metal-binding</keyword>
<dbReference type="CDD" id="cd16012">
    <property type="entry name" value="ALP"/>
    <property type="match status" value="1"/>
</dbReference>
<organism evidence="18 19">
    <name type="scientific">Candida boidinii</name>
    <name type="common">Yeast</name>
    <dbReference type="NCBI Taxonomy" id="5477"/>
    <lineage>
        <taxon>Eukaryota</taxon>
        <taxon>Fungi</taxon>
        <taxon>Dikarya</taxon>
        <taxon>Ascomycota</taxon>
        <taxon>Saccharomycotina</taxon>
        <taxon>Pichiomycetes</taxon>
        <taxon>Pichiales</taxon>
        <taxon>Pichiaceae</taxon>
        <taxon>Ogataea</taxon>
        <taxon>Ogataea/Candida clade</taxon>
    </lineage>
</organism>
<keyword evidence="10 17" id="KW-1133">Transmembrane helix</keyword>
<dbReference type="GO" id="GO:0046872">
    <property type="term" value="F:metal ion binding"/>
    <property type="evidence" value="ECO:0007669"/>
    <property type="project" value="UniProtKB-KW"/>
</dbReference>
<dbReference type="Proteomes" id="UP001165120">
    <property type="component" value="Unassembled WGS sequence"/>
</dbReference>
<dbReference type="SMART" id="SM00098">
    <property type="entry name" value="alkPPc"/>
    <property type="match status" value="1"/>
</dbReference>
<dbReference type="Gene3D" id="1.10.60.40">
    <property type="match status" value="1"/>
</dbReference>
<evidence type="ECO:0000256" key="3">
    <source>
        <dbReference type="ARBA" id="ARBA00012647"/>
    </source>
</evidence>
<keyword evidence="5 17" id="KW-0812">Transmembrane</keyword>
<dbReference type="GO" id="GO:0000329">
    <property type="term" value="C:fungal-type vacuole membrane"/>
    <property type="evidence" value="ECO:0007669"/>
    <property type="project" value="TreeGrafter"/>
</dbReference>
<dbReference type="InterPro" id="IPR017850">
    <property type="entry name" value="Alkaline_phosphatase_core_sf"/>
</dbReference>
<accession>A0A9W6SZ00</accession>
<evidence type="ECO:0000256" key="12">
    <source>
        <dbReference type="PIRSR" id="PIRSR601952-1"/>
    </source>
</evidence>
<dbReference type="PROSITE" id="PS00123">
    <property type="entry name" value="ALKALINE_PHOSPHATASE"/>
    <property type="match status" value="1"/>
</dbReference>
<evidence type="ECO:0000256" key="13">
    <source>
        <dbReference type="PIRSR" id="PIRSR601952-2"/>
    </source>
</evidence>
<evidence type="ECO:0000256" key="17">
    <source>
        <dbReference type="SAM" id="Phobius"/>
    </source>
</evidence>
<evidence type="ECO:0000256" key="10">
    <source>
        <dbReference type="ARBA" id="ARBA00022989"/>
    </source>
</evidence>
<keyword evidence="11 17" id="KW-0472">Membrane</keyword>
<dbReference type="EC" id="3.1.3.1" evidence="3 15"/>
<comment type="subcellular location">
    <subcellularLocation>
        <location evidence="1">Membrane</location>
        <topology evidence="1">Single-pass membrane protein</topology>
    </subcellularLocation>
</comment>
<name>A0A9W6SZ00_CANBO</name>
<dbReference type="InterPro" id="IPR018299">
    <property type="entry name" value="Alkaline_phosphatase_AS"/>
</dbReference>
<feature type="compositionally biased region" description="Basic and acidic residues" evidence="16">
    <location>
        <begin position="58"/>
        <end position="71"/>
    </location>
</feature>
<keyword evidence="8 13" id="KW-0862">Zinc</keyword>
<evidence type="ECO:0000256" key="15">
    <source>
        <dbReference type="RuleBase" id="RU003947"/>
    </source>
</evidence>
<keyword evidence="4" id="KW-0597">Phosphoprotein</keyword>
<dbReference type="SUPFAM" id="SSF53649">
    <property type="entry name" value="Alkaline phosphatase-like"/>
    <property type="match status" value="1"/>
</dbReference>
<evidence type="ECO:0000256" key="16">
    <source>
        <dbReference type="SAM" id="MobiDB-lite"/>
    </source>
</evidence>
<dbReference type="PANTHER" id="PTHR11596">
    <property type="entry name" value="ALKALINE PHOSPHATASE"/>
    <property type="match status" value="1"/>
</dbReference>
<dbReference type="GO" id="GO:0004035">
    <property type="term" value="F:alkaline phosphatase activity"/>
    <property type="evidence" value="ECO:0007669"/>
    <property type="project" value="UniProtKB-EC"/>
</dbReference>
<evidence type="ECO:0000313" key="19">
    <source>
        <dbReference type="Proteomes" id="UP001165120"/>
    </source>
</evidence>
<feature type="binding site" evidence="13">
    <location>
        <position position="224"/>
    </location>
    <ligand>
        <name>Mg(2+)</name>
        <dbReference type="ChEBI" id="CHEBI:18420"/>
    </ligand>
</feature>
<evidence type="ECO:0000256" key="11">
    <source>
        <dbReference type="ARBA" id="ARBA00023136"/>
    </source>
</evidence>
<keyword evidence="19" id="KW-1185">Reference proteome</keyword>
<feature type="transmembrane region" description="Helical" evidence="17">
    <location>
        <begin position="81"/>
        <end position="105"/>
    </location>
</feature>
<dbReference type="FunFam" id="1.10.60.40:FF:000002">
    <property type="entry name" value="Alkaline phosphatase"/>
    <property type="match status" value="1"/>
</dbReference>
<feature type="binding site" evidence="13">
    <location>
        <position position="123"/>
    </location>
    <ligand>
        <name>Mg(2+)</name>
        <dbReference type="ChEBI" id="CHEBI:18420"/>
    </ligand>
</feature>
<comment type="cofactor">
    <cofactor evidence="13">
        <name>Mg(2+)</name>
        <dbReference type="ChEBI" id="CHEBI:18420"/>
    </cofactor>
    <text evidence="13">Binds 1 Mg(2+) ion.</text>
</comment>
<sequence>MRFFGRSKKYTLLPTTSDSSDISDNSDNEGSDIFVKQKHPVVNDVESNLNSEQEQERDEVQGKRAGISERRQRIRKTHRKGLMFLIMSILIGYSIVRFICFAPLFSGSTNKSQKKNIIFMVSDGMGPASLSLTRSFRQFRDGLPIEDILELDKHLIGVSRTRSNSSLVTDSAAGATAFSCALKTYNEAVGVDPLQNPCGTVLEALKLQGYLTGLVVTTAITDATPAAFSSHVDWRYQQDLIAQQQLGYNTSLGRTVDLMIGGGRCHYLPGSDVEGCRNDDIDLIEVAKNDGWSYIGDKKSFDGLELGLNKDIKLPLLSLLTYYNIPFDLDRNPKEFPSLEEEAITALNILSENTKDSDKGFFLLIEGSRIDHAGHLNDPSAQVREVLAYDKAFRAVKEFADNSDVETIIISTSDHETGGLSVSRQVSESYPDYIWKPEVLNNCINSGEYVANLLNNFTPGRTTDKDNFELKKFIKNEILENSLKIYDYTEEDINNLIKFKSNSLYYINDMVSKRAQIGWSTHGHSAVDVNIYGYSNTNNGKYLISKYLGGNHENIEIGKFMEFVTDSELNKVTDLIKDIPHHPIESVKDTEVKINKENDYYHDY</sequence>
<comment type="catalytic activity">
    <reaction evidence="15">
        <text>a phosphate monoester + H2O = an alcohol + phosphate</text>
        <dbReference type="Rhea" id="RHEA:15017"/>
        <dbReference type="ChEBI" id="CHEBI:15377"/>
        <dbReference type="ChEBI" id="CHEBI:30879"/>
        <dbReference type="ChEBI" id="CHEBI:43474"/>
        <dbReference type="ChEBI" id="CHEBI:67140"/>
        <dbReference type="EC" id="3.1.3.1"/>
    </reaction>
</comment>
<dbReference type="FunFam" id="3.40.720.10:FF:000063">
    <property type="entry name" value="Alkaline phosphatase"/>
    <property type="match status" value="1"/>
</dbReference>
<dbReference type="InterPro" id="IPR001952">
    <property type="entry name" value="Alkaline_phosphatase"/>
</dbReference>
<evidence type="ECO:0000256" key="4">
    <source>
        <dbReference type="ARBA" id="ARBA00022553"/>
    </source>
</evidence>
<dbReference type="EMBL" id="BSXN01000745">
    <property type="protein sequence ID" value="GME69673.1"/>
    <property type="molecule type" value="Genomic_DNA"/>
</dbReference>
<keyword evidence="7 15" id="KW-0378">Hydrolase</keyword>
<comment type="similarity">
    <text evidence="2 14">Belongs to the alkaline phosphatase family.</text>
</comment>
<comment type="caution">
    <text evidence="18">The sequence shown here is derived from an EMBL/GenBank/DDBJ whole genome shotgun (WGS) entry which is preliminary data.</text>
</comment>
<dbReference type="PRINTS" id="PR00113">
    <property type="entry name" value="ALKPHPHTASE"/>
</dbReference>
<feature type="binding site" evidence="13">
    <location>
        <position position="123"/>
    </location>
    <ligand>
        <name>Zn(2+)</name>
        <dbReference type="ChEBI" id="CHEBI:29105"/>
        <label>2</label>
    </ligand>
</feature>